<evidence type="ECO:0000313" key="5">
    <source>
        <dbReference type="Proteomes" id="UP000290189"/>
    </source>
</evidence>
<reference evidence="3 5" key="2">
    <citation type="submission" date="2018-03" db="EMBL/GenBank/DDBJ databases">
        <authorList>
            <person name="Fogelqvist J."/>
        </authorList>
    </citation>
    <scope>NUCLEOTIDE SEQUENCE [LARGE SCALE GENOMIC DNA]</scope>
</reference>
<organism evidence="2 4">
    <name type="scientific">Plasmodiophora brassicae</name>
    <name type="common">Clubroot disease agent</name>
    <dbReference type="NCBI Taxonomy" id="37360"/>
    <lineage>
        <taxon>Eukaryota</taxon>
        <taxon>Sar</taxon>
        <taxon>Rhizaria</taxon>
        <taxon>Endomyxa</taxon>
        <taxon>Phytomyxea</taxon>
        <taxon>Plasmodiophorida</taxon>
        <taxon>Plasmodiophoridae</taxon>
        <taxon>Plasmodiophora</taxon>
    </lineage>
</organism>
<evidence type="ECO:0000313" key="2">
    <source>
        <dbReference type="EMBL" id="CEO99019.1"/>
    </source>
</evidence>
<keyword evidence="3" id="KW-0496">Mitochondrion</keyword>
<evidence type="ECO:0000313" key="3">
    <source>
        <dbReference type="EMBL" id="SPQ98573.1"/>
    </source>
</evidence>
<evidence type="ECO:0000256" key="1">
    <source>
        <dbReference type="SAM" id="SignalP"/>
    </source>
</evidence>
<geneLocation type="mitochondrion" evidence="3"/>
<sequence>MANECLQVLLALVVVSAPLSASISIFKNLTPERFLAIAPSLTDTELMKLSRSTEVHWNAAEITQEILDQRREWLAMFKPGATSEHVRHFFRTEVANFRHHNDQWARSLVSDSPMIPFRDQIMFLDRLASDHEVDPGDFASRWQRSVFQWTLSSGFALGTLIRHYGASVYRDDDRHQIRLLTALKALFDGGATFSFPGNGGAAPLDAVRRAVPAHVATATMPLLNLLRAYYVKDDDIVTVRRNIEGTVRFDSWSHHTQLIAAVQLGFDVNGKDPDTGLT</sequence>
<dbReference type="EMBL" id="OVEO01000010">
    <property type="protein sequence ID" value="SPQ98573.1"/>
    <property type="molecule type" value="Genomic_DNA"/>
</dbReference>
<dbReference type="EMBL" id="CDSF01000089">
    <property type="protein sequence ID" value="CEO99019.1"/>
    <property type="molecule type" value="Genomic_DNA"/>
</dbReference>
<proteinExistence type="predicted"/>
<accession>A0A0G4IV34</accession>
<feature type="signal peptide" evidence="1">
    <location>
        <begin position="1"/>
        <end position="21"/>
    </location>
</feature>
<name>A0A0G4IV34_PLABS</name>
<keyword evidence="4" id="KW-1185">Reference proteome</keyword>
<dbReference type="Proteomes" id="UP000039324">
    <property type="component" value="Unassembled WGS sequence"/>
</dbReference>
<dbReference type="Proteomes" id="UP000290189">
    <property type="component" value="Unassembled WGS sequence"/>
</dbReference>
<gene>
    <name evidence="2" type="ORF">PBRA_007133</name>
    <name evidence="3" type="ORF">PLBR_LOCUS5788</name>
</gene>
<reference evidence="2 4" key="1">
    <citation type="submission" date="2015-02" db="EMBL/GenBank/DDBJ databases">
        <authorList>
            <person name="Chooi Y.-H."/>
        </authorList>
    </citation>
    <scope>NUCLEOTIDE SEQUENCE [LARGE SCALE GENOMIC DNA]</scope>
    <source>
        <strain evidence="2">E3</strain>
    </source>
</reference>
<feature type="chain" id="PRO_5036293168" evidence="1">
    <location>
        <begin position="22"/>
        <end position="278"/>
    </location>
</feature>
<protein>
    <submittedName>
        <fullName evidence="2">Uncharacterized protein</fullName>
    </submittedName>
</protein>
<dbReference type="AlphaFoldDB" id="A0A0G4IV34"/>
<keyword evidence="1" id="KW-0732">Signal</keyword>
<evidence type="ECO:0000313" key="4">
    <source>
        <dbReference type="Proteomes" id="UP000039324"/>
    </source>
</evidence>